<dbReference type="SUPFAM" id="SSF50156">
    <property type="entry name" value="PDZ domain-like"/>
    <property type="match status" value="1"/>
</dbReference>
<gene>
    <name evidence="5" type="ORF">HUG10_05595</name>
</gene>
<dbReference type="Pfam" id="PF13365">
    <property type="entry name" value="Trypsin_2"/>
    <property type="match status" value="1"/>
</dbReference>
<evidence type="ECO:0000256" key="2">
    <source>
        <dbReference type="ARBA" id="ARBA00022801"/>
    </source>
</evidence>
<dbReference type="GO" id="GO:0004252">
    <property type="term" value="F:serine-type endopeptidase activity"/>
    <property type="evidence" value="ECO:0007669"/>
    <property type="project" value="InterPro"/>
</dbReference>
<dbReference type="PRINTS" id="PR00834">
    <property type="entry name" value="PROTEASES2C"/>
</dbReference>
<evidence type="ECO:0000313" key="5">
    <source>
        <dbReference type="EMBL" id="QLG27048.1"/>
    </source>
</evidence>
<reference evidence="5 6" key="1">
    <citation type="submission" date="2020-07" db="EMBL/GenBank/DDBJ databases">
        <title>Gai3-2, isolated from salt lake.</title>
        <authorList>
            <person name="Cui H."/>
            <person name="Shi X."/>
        </authorList>
    </citation>
    <scope>NUCLEOTIDE SEQUENCE [LARGE SCALE GENOMIC DNA]</scope>
    <source>
        <strain evidence="5 6">Gai3-2</strain>
    </source>
</reference>
<sequence length="358" mass="35703">MPTRRDVLAGGGTVAAGAFAGCVQVGSSRGQQSEGGQSGGQDDPAGGTTTVYQETLPSVVGVLVYGRSGPASQGSGFVGPDGSVLTNEHVVANASDVKLRFDDNEWRDATVSGTDPYSDLAVLEPNGTPSEATPLSFVDTDPEPPVGTPVLAIGSPYGFTGSASEGIVSGIDRLLPAPNDFQIADAVQTDAALNPGNSGGPLVTFEGDVVGVVSSAGGENVGFAISAALAKRVVPALAEDGSYDHPFMGTSLLEVTPAVAETYGLENVGGVVVADVLPDGPAQGVLRPAGDTTVTNGVSVPTGGDVVRGMGGTEVETMADLSNVLALDTSPGDTIPVTVIRDGAETTVDLTLGARPDP</sequence>
<dbReference type="InterPro" id="IPR036034">
    <property type="entry name" value="PDZ_sf"/>
</dbReference>
<dbReference type="InterPro" id="IPR009003">
    <property type="entry name" value="Peptidase_S1_PA"/>
</dbReference>
<evidence type="ECO:0000256" key="3">
    <source>
        <dbReference type="SAM" id="MobiDB-lite"/>
    </source>
</evidence>
<evidence type="ECO:0000259" key="4">
    <source>
        <dbReference type="Pfam" id="PF13180"/>
    </source>
</evidence>
<dbReference type="GO" id="GO:0006508">
    <property type="term" value="P:proteolysis"/>
    <property type="evidence" value="ECO:0007669"/>
    <property type="project" value="UniProtKB-KW"/>
</dbReference>
<dbReference type="KEGG" id="halg:HUG10_05595"/>
<dbReference type="PANTHER" id="PTHR43343">
    <property type="entry name" value="PEPTIDASE S12"/>
    <property type="match status" value="1"/>
</dbReference>
<organism evidence="5 6">
    <name type="scientific">Halorarum halophilum</name>
    <dbReference type="NCBI Taxonomy" id="2743090"/>
    <lineage>
        <taxon>Archaea</taxon>
        <taxon>Methanobacteriati</taxon>
        <taxon>Methanobacteriota</taxon>
        <taxon>Stenosarchaea group</taxon>
        <taxon>Halobacteria</taxon>
        <taxon>Halobacteriales</taxon>
        <taxon>Haloferacaceae</taxon>
        <taxon>Halorarum</taxon>
    </lineage>
</organism>
<evidence type="ECO:0000256" key="1">
    <source>
        <dbReference type="ARBA" id="ARBA00022670"/>
    </source>
</evidence>
<accession>A0A7D5GE04</accession>
<dbReference type="InterPro" id="IPR001940">
    <property type="entry name" value="Peptidase_S1C"/>
</dbReference>
<dbReference type="SUPFAM" id="SSF50494">
    <property type="entry name" value="Trypsin-like serine proteases"/>
    <property type="match status" value="1"/>
</dbReference>
<dbReference type="InterPro" id="IPR001478">
    <property type="entry name" value="PDZ"/>
</dbReference>
<dbReference type="OrthoDB" id="350578at2157"/>
<dbReference type="PROSITE" id="PS51257">
    <property type="entry name" value="PROKAR_LIPOPROTEIN"/>
    <property type="match status" value="1"/>
</dbReference>
<dbReference type="PANTHER" id="PTHR43343:SF3">
    <property type="entry name" value="PROTEASE DO-LIKE 8, CHLOROPLASTIC"/>
    <property type="match status" value="1"/>
</dbReference>
<dbReference type="GeneID" id="56028286"/>
<name>A0A7D5GE04_9EURY</name>
<keyword evidence="1" id="KW-0645">Protease</keyword>
<protein>
    <submittedName>
        <fullName evidence="5">Trypsin-like peptidase domain-containing protein</fullName>
    </submittedName>
</protein>
<dbReference type="InterPro" id="IPR051201">
    <property type="entry name" value="Chloro_Bact_Ser_Proteases"/>
</dbReference>
<feature type="domain" description="PDZ" evidence="4">
    <location>
        <begin position="248"/>
        <end position="352"/>
    </location>
</feature>
<dbReference type="AlphaFoldDB" id="A0A7D5GE04"/>
<keyword evidence="6" id="KW-1185">Reference proteome</keyword>
<evidence type="ECO:0000313" key="6">
    <source>
        <dbReference type="Proteomes" id="UP000509750"/>
    </source>
</evidence>
<dbReference type="Gene3D" id="2.30.42.10">
    <property type="match status" value="1"/>
</dbReference>
<dbReference type="RefSeq" id="WP_179168623.1">
    <property type="nucleotide sequence ID" value="NZ_CP058529.1"/>
</dbReference>
<dbReference type="EMBL" id="CP058529">
    <property type="protein sequence ID" value="QLG27048.1"/>
    <property type="molecule type" value="Genomic_DNA"/>
</dbReference>
<dbReference type="Proteomes" id="UP000509750">
    <property type="component" value="Chromosome"/>
</dbReference>
<feature type="region of interest" description="Disordered" evidence="3">
    <location>
        <begin position="25"/>
        <end position="50"/>
    </location>
</feature>
<keyword evidence="2" id="KW-0378">Hydrolase</keyword>
<proteinExistence type="predicted"/>
<dbReference type="Pfam" id="PF13180">
    <property type="entry name" value="PDZ_2"/>
    <property type="match status" value="1"/>
</dbReference>
<dbReference type="Gene3D" id="2.40.10.120">
    <property type="match status" value="1"/>
</dbReference>
<feature type="compositionally biased region" description="Low complexity" evidence="3">
    <location>
        <begin position="25"/>
        <end position="35"/>
    </location>
</feature>